<feature type="domain" description="RRM" evidence="4">
    <location>
        <begin position="350"/>
        <end position="448"/>
    </location>
</feature>
<comment type="caution">
    <text evidence="5">The sequence shown here is derived from an EMBL/GenBank/DDBJ whole genome shotgun (WGS) entry which is preliminary data.</text>
</comment>
<feature type="compositionally biased region" description="Basic and acidic residues" evidence="3">
    <location>
        <begin position="555"/>
        <end position="567"/>
    </location>
</feature>
<feature type="domain" description="RRM" evidence="4">
    <location>
        <begin position="480"/>
        <end position="594"/>
    </location>
</feature>
<feature type="compositionally biased region" description="Basic and acidic residues" evidence="3">
    <location>
        <begin position="602"/>
        <end position="612"/>
    </location>
</feature>
<proteinExistence type="predicted"/>
<sequence>MDEQVTRLVDKAWERFQQIPGDRRFLIAISGTPGSGKTTLSQKVATALSARHAALHPETPASETATLATFVPMDGYHLTRAQLSAMPDPAHAHARRGAEFTFDGAAFLRLVRALRVPLSSETKPVLAPSFDHAVKDPKPDDIAVLPGHRVVVFEGNYVCLDREPWREAAALMDERWFVDVDFATARRRLIARHVRAGIAADEEEAGRRADENDLLNGEEIVNNRVPVDEVVVRERRYADTKKYRYDGLMGPQRNFWETHSLVAMAAVSAVEVETPVSTGEVASSKKRKSQVEEIEVDLSLPEPPSKKAKRLLKKGKPLPVKPSSDDEAEDDGVPPSKTTTKDGKEKRSDYGIWIGNLPFYLTRADLFRWLIDNAGGAITEENITRVNLPMTKASGSKGRLKTDGEEQKPQNRGFAYVDFDSETAHVAAMALTESELGARRVLIKDSKSFEGRPQKESTSTENGPQNGTNGTPAAKNITSKKIYVGNLSFQTTEDDLRAQFDKCGEIEWLKVATFEDSGKCKGYGWVKFRELEAAEWAVKGFVKLREEVETEDDFREPKEGEDAETEPKEKKFKTRKWFVNRLHGRELKIDYAEDDQTRYKKRFGKDAPEKKARFQKRNPAAPVGDKEDGASSKPPPAKKSYGNAAVASYLTGSVVKPEGKKITFD</sequence>
<dbReference type="Gene3D" id="3.30.70.330">
    <property type="match status" value="2"/>
</dbReference>
<dbReference type="InterPro" id="IPR027417">
    <property type="entry name" value="P-loop_NTPase"/>
</dbReference>
<feature type="region of interest" description="Disordered" evidence="3">
    <location>
        <begin position="548"/>
        <end position="567"/>
    </location>
</feature>
<organism evidence="5 6">
    <name type="scientific">Monosporascus cannonballus</name>
    <dbReference type="NCBI Taxonomy" id="155416"/>
    <lineage>
        <taxon>Eukaryota</taxon>
        <taxon>Fungi</taxon>
        <taxon>Dikarya</taxon>
        <taxon>Ascomycota</taxon>
        <taxon>Pezizomycotina</taxon>
        <taxon>Sordariomycetes</taxon>
        <taxon>Xylariomycetidae</taxon>
        <taxon>Xylariales</taxon>
        <taxon>Xylariales incertae sedis</taxon>
        <taxon>Monosporascus</taxon>
    </lineage>
</organism>
<feature type="compositionally biased region" description="Basic residues" evidence="3">
    <location>
        <begin position="306"/>
        <end position="316"/>
    </location>
</feature>
<evidence type="ECO:0000256" key="2">
    <source>
        <dbReference type="PROSITE-ProRule" id="PRU00176"/>
    </source>
</evidence>
<evidence type="ECO:0000259" key="4">
    <source>
        <dbReference type="PROSITE" id="PS50102"/>
    </source>
</evidence>
<dbReference type="InterPro" id="IPR035979">
    <property type="entry name" value="RBD_domain_sf"/>
</dbReference>
<evidence type="ECO:0000256" key="3">
    <source>
        <dbReference type="SAM" id="MobiDB-lite"/>
    </source>
</evidence>
<name>A0ABY0H9M1_9PEZI</name>
<dbReference type="SMART" id="SM00360">
    <property type="entry name" value="RRM"/>
    <property type="match status" value="2"/>
</dbReference>
<evidence type="ECO:0000313" key="6">
    <source>
        <dbReference type="Proteomes" id="UP000294003"/>
    </source>
</evidence>
<feature type="compositionally biased region" description="Polar residues" evidence="3">
    <location>
        <begin position="456"/>
        <end position="474"/>
    </location>
</feature>
<evidence type="ECO:0000313" key="5">
    <source>
        <dbReference type="EMBL" id="RYO85246.1"/>
    </source>
</evidence>
<dbReference type="Pfam" id="PF00076">
    <property type="entry name" value="RRM_1"/>
    <property type="match status" value="1"/>
</dbReference>
<feature type="region of interest" description="Disordered" evidence="3">
    <location>
        <begin position="447"/>
        <end position="474"/>
    </location>
</feature>
<evidence type="ECO:0000256" key="1">
    <source>
        <dbReference type="ARBA" id="ARBA00022884"/>
    </source>
</evidence>
<dbReference type="InterPro" id="IPR000504">
    <property type="entry name" value="RRM_dom"/>
</dbReference>
<dbReference type="PANTHER" id="PTHR23236">
    <property type="entry name" value="EUKARYOTIC TRANSLATION INITIATION FACTOR 4B/4H"/>
    <property type="match status" value="1"/>
</dbReference>
<accession>A0ABY0H9M1</accession>
<dbReference type="EMBL" id="QJNS01000141">
    <property type="protein sequence ID" value="RYO85246.1"/>
    <property type="molecule type" value="Genomic_DNA"/>
</dbReference>
<dbReference type="Proteomes" id="UP000294003">
    <property type="component" value="Unassembled WGS sequence"/>
</dbReference>
<gene>
    <name evidence="5" type="ORF">DL762_005267</name>
</gene>
<feature type="region of interest" description="Disordered" evidence="3">
    <location>
        <begin position="274"/>
        <end position="345"/>
    </location>
</feature>
<dbReference type="PROSITE" id="PS50102">
    <property type="entry name" value="RRM"/>
    <property type="match status" value="2"/>
</dbReference>
<dbReference type="SUPFAM" id="SSF52540">
    <property type="entry name" value="P-loop containing nucleoside triphosphate hydrolases"/>
    <property type="match status" value="1"/>
</dbReference>
<reference evidence="5 6" key="1">
    <citation type="submission" date="2018-06" db="EMBL/GenBank/DDBJ databases">
        <title>Complete Genomes of Monosporascus.</title>
        <authorList>
            <person name="Robinson A.J."/>
            <person name="Natvig D.O."/>
        </authorList>
    </citation>
    <scope>NUCLEOTIDE SEQUENCE [LARGE SCALE GENOMIC DNA]</scope>
    <source>
        <strain evidence="5 6">CBS 609.92</strain>
    </source>
</reference>
<keyword evidence="6" id="KW-1185">Reference proteome</keyword>
<feature type="region of interest" description="Disordered" evidence="3">
    <location>
        <begin position="602"/>
        <end position="643"/>
    </location>
</feature>
<protein>
    <recommendedName>
        <fullName evidence="4">RRM domain-containing protein</fullName>
    </recommendedName>
</protein>
<dbReference type="InterPro" id="IPR012677">
    <property type="entry name" value="Nucleotide-bd_a/b_plait_sf"/>
</dbReference>
<dbReference type="SUPFAM" id="SSF54928">
    <property type="entry name" value="RNA-binding domain, RBD"/>
    <property type="match status" value="1"/>
</dbReference>
<dbReference type="Gene3D" id="3.40.50.300">
    <property type="entry name" value="P-loop containing nucleotide triphosphate hydrolases"/>
    <property type="match status" value="2"/>
</dbReference>
<keyword evidence="1 2" id="KW-0694">RNA-binding</keyword>
<dbReference type="PANTHER" id="PTHR23236:SF95">
    <property type="entry name" value="NUCLEOLAR PROTEIN 13"/>
    <property type="match status" value="1"/>
</dbReference>